<evidence type="ECO:0000256" key="7">
    <source>
        <dbReference type="SAM" id="SignalP"/>
    </source>
</evidence>
<dbReference type="PANTHER" id="PTHR12692:SF3">
    <property type="entry name" value="DOLICHYL-DIPHOSPHOOLIGOSACCHARIDE--PROTEIN GLYCOSYLTRANSFERASE SUBUNIT OST6"/>
    <property type="match status" value="1"/>
</dbReference>
<feature type="transmembrane region" description="Helical" evidence="6">
    <location>
        <begin position="260"/>
        <end position="285"/>
    </location>
</feature>
<keyword evidence="9" id="KW-1185">Reference proteome</keyword>
<dbReference type="GO" id="GO:0015035">
    <property type="term" value="F:protein-disulfide reductase activity"/>
    <property type="evidence" value="ECO:0007669"/>
    <property type="project" value="EnsemblFungi"/>
</dbReference>
<dbReference type="GeneID" id="11471204"/>
<dbReference type="HOGENOM" id="CLU_052855_2_1_1"/>
<protein>
    <recommendedName>
        <fullName evidence="10">Dolichyl-diphosphooligosaccharide--protein glycosyltransferase subunit OST6</fullName>
    </recommendedName>
</protein>
<dbReference type="EMBL" id="CP002500">
    <property type="protein sequence ID" value="AET39166.1"/>
    <property type="molecule type" value="Genomic_DNA"/>
</dbReference>
<dbReference type="OrthoDB" id="67566at2759"/>
<feature type="chain" id="PRO_5003510909" description="Dolichyl-diphosphooligosaccharide--protein glycosyltransferase subunit OST6" evidence="7">
    <location>
        <begin position="21"/>
        <end position="330"/>
    </location>
</feature>
<dbReference type="SUPFAM" id="SSF52833">
    <property type="entry name" value="Thioredoxin-like"/>
    <property type="match status" value="1"/>
</dbReference>
<dbReference type="InParanoid" id="G8JT13"/>
<organism evidence="8 9">
    <name type="scientific">Eremothecium cymbalariae (strain CBS 270.75 / DBVPG 7215 / KCTC 17166 / NRRL Y-17582)</name>
    <name type="common">Yeast</name>
    <dbReference type="NCBI Taxonomy" id="931890"/>
    <lineage>
        <taxon>Eukaryota</taxon>
        <taxon>Fungi</taxon>
        <taxon>Dikarya</taxon>
        <taxon>Ascomycota</taxon>
        <taxon>Saccharomycotina</taxon>
        <taxon>Saccharomycetes</taxon>
        <taxon>Saccharomycetales</taxon>
        <taxon>Saccharomycetaceae</taxon>
        <taxon>Eremothecium</taxon>
    </lineage>
</organism>
<accession>G8JT13</accession>
<evidence type="ECO:0000256" key="3">
    <source>
        <dbReference type="ARBA" id="ARBA00022692"/>
    </source>
</evidence>
<keyword evidence="7" id="KW-0732">Signal</keyword>
<dbReference type="GO" id="GO:0018279">
    <property type="term" value="P:protein N-linked glycosylation via asparagine"/>
    <property type="evidence" value="ECO:0007669"/>
    <property type="project" value="TreeGrafter"/>
</dbReference>
<gene>
    <name evidence="8" type="ordered locus">Ecym_4087</name>
</gene>
<reference evidence="9" key="1">
    <citation type="journal article" date="2012" name="G3 (Bethesda)">
        <title>Pichia sorbitophila, an interspecies yeast hybrid reveals early steps of genome resolution following polyploidization.</title>
        <authorList>
            <person name="Leh Louis V."/>
            <person name="Despons L."/>
            <person name="Friedrich A."/>
            <person name="Martin T."/>
            <person name="Durrens P."/>
            <person name="Casaregola S."/>
            <person name="Neuveglise C."/>
            <person name="Fairhead C."/>
            <person name="Marck C."/>
            <person name="Cruz J.A."/>
            <person name="Straub M.L."/>
            <person name="Kugler V."/>
            <person name="Sacerdot C."/>
            <person name="Uzunov Z."/>
            <person name="Thierry A."/>
            <person name="Weiss S."/>
            <person name="Bleykasten C."/>
            <person name="De Montigny J."/>
            <person name="Jacques N."/>
            <person name="Jung P."/>
            <person name="Lemaire M."/>
            <person name="Mallet S."/>
            <person name="Morel G."/>
            <person name="Richard G.F."/>
            <person name="Sarkar A."/>
            <person name="Savel G."/>
            <person name="Schacherer J."/>
            <person name="Seret M.L."/>
            <person name="Talla E."/>
            <person name="Samson G."/>
            <person name="Jubin C."/>
            <person name="Poulain J."/>
            <person name="Vacherie B."/>
            <person name="Barbe V."/>
            <person name="Pelletier E."/>
            <person name="Sherman D.J."/>
            <person name="Westhof E."/>
            <person name="Weissenbach J."/>
            <person name="Baret P.V."/>
            <person name="Wincker P."/>
            <person name="Gaillardin C."/>
            <person name="Dujon B."/>
            <person name="Souciet J.L."/>
        </authorList>
    </citation>
    <scope>NUCLEOTIDE SEQUENCE [LARGE SCALE GENOMIC DNA]</scope>
    <source>
        <strain evidence="9">CBS 270.75 / DBVPG 7215 / KCTC 17166 / NRRL Y-17582</strain>
    </source>
</reference>
<feature type="transmembrane region" description="Helical" evidence="6">
    <location>
        <begin position="211"/>
        <end position="230"/>
    </location>
</feature>
<keyword evidence="5 6" id="KW-0472">Membrane</keyword>
<dbReference type="InterPro" id="IPR036249">
    <property type="entry name" value="Thioredoxin-like_sf"/>
</dbReference>
<dbReference type="Proteomes" id="UP000006790">
    <property type="component" value="Chromosome 4"/>
</dbReference>
<comment type="subcellular location">
    <subcellularLocation>
        <location evidence="1">Endoplasmic reticulum membrane</location>
        <topology evidence="1">Multi-pass membrane protein</topology>
    </subcellularLocation>
</comment>
<sequence>MLWKNMVLFMGLLYAHLVTGLLTWSDIIPLSDSNGVVHVTQENYEWLSNGAREFYSIVLVTSSKPDSHGQVCRTCESFWPVWNKIAWTLTHTLPEQRSQHFLFFEIDTSEIHKFVEDMGLVDVPRCLVYPPGEENELFSFSTSLFYEFQISPELTVDKAVQFADFLGRILNVFVNIREDFNLNSFLKSFASFILVFVAFKKICLPLISNRFKFIGCVLSLLGILISITGYKFTKINGIPFISKNEEGQIMFFAGSTSWQFGIEILTVSLMYCAMAICLLLLIWVIKTKIRVPPYGRILAIIILDVALFNLFSYFLECYKIKLPSYPYLLL</sequence>
<proteinExistence type="inferred from homology"/>
<dbReference type="Pfam" id="PF04756">
    <property type="entry name" value="OST3_OST6"/>
    <property type="match status" value="1"/>
</dbReference>
<name>G8JT13_ERECY</name>
<evidence type="ECO:0008006" key="10">
    <source>
        <dbReference type="Google" id="ProtNLM"/>
    </source>
</evidence>
<evidence type="ECO:0000256" key="5">
    <source>
        <dbReference type="ARBA" id="ARBA00023136"/>
    </source>
</evidence>
<dbReference type="FunCoup" id="G8JT13">
    <property type="interactions" value="130"/>
</dbReference>
<feature type="signal peptide" evidence="7">
    <location>
        <begin position="1"/>
        <end position="20"/>
    </location>
</feature>
<evidence type="ECO:0000313" key="9">
    <source>
        <dbReference type="Proteomes" id="UP000006790"/>
    </source>
</evidence>
<evidence type="ECO:0000256" key="2">
    <source>
        <dbReference type="ARBA" id="ARBA00009561"/>
    </source>
</evidence>
<dbReference type="Gene3D" id="3.40.30.10">
    <property type="entry name" value="Glutaredoxin"/>
    <property type="match status" value="1"/>
</dbReference>
<dbReference type="AlphaFoldDB" id="G8JT13"/>
<evidence type="ECO:0000256" key="6">
    <source>
        <dbReference type="SAM" id="Phobius"/>
    </source>
</evidence>
<evidence type="ECO:0000256" key="4">
    <source>
        <dbReference type="ARBA" id="ARBA00022989"/>
    </source>
</evidence>
<feature type="transmembrane region" description="Helical" evidence="6">
    <location>
        <begin position="297"/>
        <end position="315"/>
    </location>
</feature>
<dbReference type="STRING" id="931890.G8JT13"/>
<dbReference type="KEGG" id="erc:Ecym_4087"/>
<keyword evidence="3 6" id="KW-0812">Transmembrane</keyword>
<dbReference type="GO" id="GO:0008250">
    <property type="term" value="C:oligosaccharyltransferase complex"/>
    <property type="evidence" value="ECO:0007669"/>
    <property type="project" value="EnsemblFungi"/>
</dbReference>
<dbReference type="PANTHER" id="PTHR12692">
    <property type="entry name" value="DOLICHYL-DIPHOSPHOOLIGOSACCHARIDE--PROTEIN GLYCOSYLTRANSFERASE-RELATED"/>
    <property type="match status" value="1"/>
</dbReference>
<evidence type="ECO:0000256" key="1">
    <source>
        <dbReference type="ARBA" id="ARBA00004477"/>
    </source>
</evidence>
<comment type="similarity">
    <text evidence="2">Belongs to the OST3/OST6 family.</text>
</comment>
<keyword evidence="4 6" id="KW-1133">Transmembrane helix</keyword>
<dbReference type="RefSeq" id="XP_003645983.1">
    <property type="nucleotide sequence ID" value="XM_003645935.1"/>
</dbReference>
<evidence type="ECO:0000313" key="8">
    <source>
        <dbReference type="EMBL" id="AET39166.1"/>
    </source>
</evidence>
<feature type="transmembrane region" description="Helical" evidence="6">
    <location>
        <begin position="180"/>
        <end position="199"/>
    </location>
</feature>
<dbReference type="InterPro" id="IPR021149">
    <property type="entry name" value="OligosaccharylTrfase_OST3/OST6"/>
</dbReference>
<dbReference type="OMA" id="WQFGIEI"/>
<dbReference type="eggNOG" id="KOG2603">
    <property type="taxonomic scope" value="Eukaryota"/>
</dbReference>